<proteinExistence type="predicted"/>
<organism evidence="5 6">
    <name type="scientific">Hydrogeniiclostridium mannosilyticum</name>
    <dbReference type="NCBI Taxonomy" id="2764322"/>
    <lineage>
        <taxon>Bacteria</taxon>
        <taxon>Bacillati</taxon>
        <taxon>Bacillota</taxon>
        <taxon>Clostridia</taxon>
        <taxon>Eubacteriales</taxon>
        <taxon>Acutalibacteraceae</taxon>
        <taxon>Hydrogeniiclostridium</taxon>
    </lineage>
</organism>
<keyword evidence="3" id="KW-0949">S-adenosyl-L-methionine</keyword>
<reference evidence="5 6" key="1">
    <citation type="submission" date="2018-06" db="EMBL/GenBank/DDBJ databases">
        <title>Noncontiguous genome sequence of Ruminococcaceae bacterium ASD2818.</title>
        <authorList>
            <person name="Chaplin A.V."/>
            <person name="Sokolova S.R."/>
            <person name="Kochetkova T.O."/>
            <person name="Goltsov A.Y."/>
            <person name="Trofimov D.Y."/>
            <person name="Efimov B.A."/>
        </authorList>
    </citation>
    <scope>NUCLEOTIDE SEQUENCE [LARGE SCALE GENOMIC DNA]</scope>
    <source>
        <strain evidence="5 6">ASD2818</strain>
    </source>
</reference>
<dbReference type="AlphaFoldDB" id="A0A328UB25"/>
<evidence type="ECO:0000313" key="6">
    <source>
        <dbReference type="Proteomes" id="UP000249377"/>
    </source>
</evidence>
<evidence type="ECO:0000256" key="3">
    <source>
        <dbReference type="ARBA" id="ARBA00022691"/>
    </source>
</evidence>
<comment type="caution">
    <text evidence="5">The sequence shown here is derived from an EMBL/GenBank/DDBJ whole genome shotgun (WGS) entry which is preliminary data.</text>
</comment>
<name>A0A328UB25_9FIRM</name>
<dbReference type="PANTHER" id="PTHR43464:SF19">
    <property type="entry name" value="UBIQUINONE BIOSYNTHESIS O-METHYLTRANSFERASE, MITOCHONDRIAL"/>
    <property type="match status" value="1"/>
</dbReference>
<dbReference type="InterPro" id="IPR013216">
    <property type="entry name" value="Methyltransf_11"/>
</dbReference>
<dbReference type="CDD" id="cd02440">
    <property type="entry name" value="AdoMet_MTases"/>
    <property type="match status" value="1"/>
</dbReference>
<gene>
    <name evidence="5" type="ORF">DPQ25_12710</name>
</gene>
<evidence type="ECO:0000259" key="4">
    <source>
        <dbReference type="Pfam" id="PF08241"/>
    </source>
</evidence>
<accession>A0A328UB25</accession>
<dbReference type="PANTHER" id="PTHR43464">
    <property type="entry name" value="METHYLTRANSFERASE"/>
    <property type="match status" value="1"/>
</dbReference>
<dbReference type="GO" id="GO:0008757">
    <property type="term" value="F:S-adenosylmethionine-dependent methyltransferase activity"/>
    <property type="evidence" value="ECO:0007669"/>
    <property type="project" value="InterPro"/>
</dbReference>
<evidence type="ECO:0000313" key="5">
    <source>
        <dbReference type="EMBL" id="RAQ22491.1"/>
    </source>
</evidence>
<dbReference type="Gene3D" id="3.40.50.150">
    <property type="entry name" value="Vaccinia Virus protein VP39"/>
    <property type="match status" value="1"/>
</dbReference>
<dbReference type="RefSeq" id="WP_112333552.1">
    <property type="nucleotide sequence ID" value="NZ_QLYR01000012.1"/>
</dbReference>
<keyword evidence="6" id="KW-1185">Reference proteome</keyword>
<protein>
    <submittedName>
        <fullName evidence="5">SAM-dependent methyltransferase</fullName>
    </submittedName>
</protein>
<keyword evidence="1 5" id="KW-0489">Methyltransferase</keyword>
<dbReference type="EMBL" id="QLYR01000012">
    <property type="protein sequence ID" value="RAQ22491.1"/>
    <property type="molecule type" value="Genomic_DNA"/>
</dbReference>
<feature type="domain" description="Methyltransferase type 11" evidence="4">
    <location>
        <begin position="47"/>
        <end position="141"/>
    </location>
</feature>
<evidence type="ECO:0000256" key="1">
    <source>
        <dbReference type="ARBA" id="ARBA00022603"/>
    </source>
</evidence>
<evidence type="ECO:0000256" key="2">
    <source>
        <dbReference type="ARBA" id="ARBA00022679"/>
    </source>
</evidence>
<keyword evidence="2 5" id="KW-0808">Transferase</keyword>
<dbReference type="GO" id="GO:0032259">
    <property type="term" value="P:methylation"/>
    <property type="evidence" value="ECO:0007669"/>
    <property type="project" value="UniProtKB-KW"/>
</dbReference>
<dbReference type="InterPro" id="IPR029063">
    <property type="entry name" value="SAM-dependent_MTases_sf"/>
</dbReference>
<dbReference type="Proteomes" id="UP000249377">
    <property type="component" value="Unassembled WGS sequence"/>
</dbReference>
<dbReference type="SUPFAM" id="SSF53335">
    <property type="entry name" value="S-adenosyl-L-methionine-dependent methyltransferases"/>
    <property type="match status" value="1"/>
</dbReference>
<dbReference type="Pfam" id="PF08241">
    <property type="entry name" value="Methyltransf_11"/>
    <property type="match status" value="1"/>
</dbReference>
<sequence length="244" mass="27799">MKENKYDDEVFFEKYKQMERSQKGLEGAGEWETLQALLPDFAGKRVLDLGCGYGWHCLYAAEHGAVAVTGIDISERMLAAARAKNSHEVIHYCRIPMEDIAFPEDSFDIVLSSLAFHYLESFAAIVAKVSAMLPHGGDFVFSVEHPVFTAYGTQDWIYDGQGNILHFPVDRYFYEGKREAHFLGEQVVKYHRTLTTYINVLLQHGFHITGLQEPQPPVRLLDTVPGMRDELRRPMMLIIAAQKK</sequence>